<evidence type="ECO:0000313" key="2">
    <source>
        <dbReference type="Proteomes" id="UP000005808"/>
    </source>
</evidence>
<reference evidence="1 2" key="1">
    <citation type="journal article" date="2012" name="J. Bacteriol.">
        <title>De Novo Genome Project of Cupriavidus basilensis OR16.</title>
        <authorList>
            <person name="Cserhati M."/>
            <person name="Kriszt B."/>
            <person name="Szoboszlay S."/>
            <person name="Toth A."/>
            <person name="Szabo I."/>
            <person name="Tancsics A."/>
            <person name="Nagy I."/>
            <person name="Horvath B."/>
            <person name="Nagy I."/>
            <person name="Kukolya J."/>
        </authorList>
    </citation>
    <scope>NUCLEOTIDE SEQUENCE [LARGE SCALE GENOMIC DNA]</scope>
    <source>
        <strain evidence="1 2">OR16</strain>
    </source>
</reference>
<dbReference type="Proteomes" id="UP000005808">
    <property type="component" value="Unassembled WGS sequence"/>
</dbReference>
<sequence>MPITANPFNHAGLGGLLMMEWIIRSYFGEGGMITDRACRAVSFLSRLHFAAPTGHKARQALAHRAYWLPGQRT</sequence>
<dbReference type="AlphaFoldDB" id="H1RZT3"/>
<evidence type="ECO:0000313" key="1">
    <source>
        <dbReference type="EMBL" id="EHP44149.1"/>
    </source>
</evidence>
<organism evidence="1 2">
    <name type="scientific">Cupriavidus basilensis OR16</name>
    <dbReference type="NCBI Taxonomy" id="1127483"/>
    <lineage>
        <taxon>Bacteria</taxon>
        <taxon>Pseudomonadati</taxon>
        <taxon>Pseudomonadota</taxon>
        <taxon>Betaproteobacteria</taxon>
        <taxon>Burkholderiales</taxon>
        <taxon>Burkholderiaceae</taxon>
        <taxon>Cupriavidus</taxon>
    </lineage>
</organism>
<protein>
    <submittedName>
        <fullName evidence="1">Transposase orfB protein</fullName>
    </submittedName>
</protein>
<accession>H1RZT3</accession>
<gene>
    <name evidence="1" type="ORF">OR16_04197</name>
</gene>
<proteinExistence type="predicted"/>
<dbReference type="EMBL" id="AHJE01000012">
    <property type="protein sequence ID" value="EHP44149.1"/>
    <property type="molecule type" value="Genomic_DNA"/>
</dbReference>
<name>H1RZT3_9BURK</name>
<comment type="caution">
    <text evidence="1">The sequence shown here is derived from an EMBL/GenBank/DDBJ whole genome shotgun (WGS) entry which is preliminary data.</text>
</comment>